<dbReference type="EMBL" id="KN822950">
    <property type="protein sequence ID" value="KIO33149.1"/>
    <property type="molecule type" value="Genomic_DNA"/>
</dbReference>
<keyword evidence="2 6" id="KW-0812">Transmembrane</keyword>
<keyword evidence="3 6" id="KW-1133">Transmembrane helix</keyword>
<dbReference type="GO" id="GO:0016020">
    <property type="term" value="C:membrane"/>
    <property type="evidence" value="ECO:0007669"/>
    <property type="project" value="UniProtKB-SubCell"/>
</dbReference>
<feature type="compositionally biased region" description="Low complexity" evidence="5">
    <location>
        <begin position="150"/>
        <end position="169"/>
    </location>
</feature>
<dbReference type="AlphaFoldDB" id="A0A0C3QWC7"/>
<evidence type="ECO:0000256" key="2">
    <source>
        <dbReference type="ARBA" id="ARBA00022692"/>
    </source>
</evidence>
<accession>A0A0C3QWC7</accession>
<comment type="subcellular location">
    <subcellularLocation>
        <location evidence="1">Membrane</location>
        <topology evidence="1">Single-pass membrane protein</topology>
    </subcellularLocation>
</comment>
<dbReference type="Proteomes" id="UP000054248">
    <property type="component" value="Unassembled WGS sequence"/>
</dbReference>
<name>A0A0C3QWC7_9AGAM</name>
<reference evidence="7 8" key="1">
    <citation type="submission" date="2014-04" db="EMBL/GenBank/DDBJ databases">
        <authorList>
            <consortium name="DOE Joint Genome Institute"/>
            <person name="Kuo A."/>
            <person name="Girlanda M."/>
            <person name="Perotto S."/>
            <person name="Kohler A."/>
            <person name="Nagy L.G."/>
            <person name="Floudas D."/>
            <person name="Copeland A."/>
            <person name="Barry K.W."/>
            <person name="Cichocki N."/>
            <person name="Veneault-Fourrey C."/>
            <person name="LaButti K."/>
            <person name="Lindquist E.A."/>
            <person name="Lipzen A."/>
            <person name="Lundell T."/>
            <person name="Morin E."/>
            <person name="Murat C."/>
            <person name="Sun H."/>
            <person name="Tunlid A."/>
            <person name="Henrissat B."/>
            <person name="Grigoriev I.V."/>
            <person name="Hibbett D.S."/>
            <person name="Martin F."/>
            <person name="Nordberg H.P."/>
            <person name="Cantor M.N."/>
            <person name="Hua S.X."/>
        </authorList>
    </citation>
    <scope>NUCLEOTIDE SEQUENCE [LARGE SCALE GENOMIC DNA]</scope>
    <source>
        <strain evidence="7 8">MUT 4182</strain>
    </source>
</reference>
<protein>
    <submittedName>
        <fullName evidence="7">Uncharacterized protein</fullName>
    </submittedName>
</protein>
<evidence type="ECO:0000313" key="8">
    <source>
        <dbReference type="Proteomes" id="UP000054248"/>
    </source>
</evidence>
<dbReference type="GO" id="GO:0071944">
    <property type="term" value="C:cell periphery"/>
    <property type="evidence" value="ECO:0007669"/>
    <property type="project" value="UniProtKB-ARBA"/>
</dbReference>
<feature type="transmembrane region" description="Helical" evidence="6">
    <location>
        <begin position="185"/>
        <end position="208"/>
    </location>
</feature>
<organism evidence="7 8">
    <name type="scientific">Tulasnella calospora MUT 4182</name>
    <dbReference type="NCBI Taxonomy" id="1051891"/>
    <lineage>
        <taxon>Eukaryota</taxon>
        <taxon>Fungi</taxon>
        <taxon>Dikarya</taxon>
        <taxon>Basidiomycota</taxon>
        <taxon>Agaricomycotina</taxon>
        <taxon>Agaricomycetes</taxon>
        <taxon>Cantharellales</taxon>
        <taxon>Tulasnellaceae</taxon>
        <taxon>Tulasnella</taxon>
    </lineage>
</organism>
<evidence type="ECO:0000256" key="5">
    <source>
        <dbReference type="SAM" id="MobiDB-lite"/>
    </source>
</evidence>
<gene>
    <name evidence="7" type="ORF">M407DRAFT_18011</name>
</gene>
<keyword evidence="8" id="KW-1185">Reference proteome</keyword>
<feature type="compositionally biased region" description="Low complexity" evidence="5">
    <location>
        <begin position="367"/>
        <end position="388"/>
    </location>
</feature>
<proteinExistence type="predicted"/>
<evidence type="ECO:0000256" key="4">
    <source>
        <dbReference type="ARBA" id="ARBA00023136"/>
    </source>
</evidence>
<dbReference type="PANTHER" id="PTHR15549">
    <property type="entry name" value="PAIRED IMMUNOGLOBULIN-LIKE TYPE 2 RECEPTOR"/>
    <property type="match status" value="1"/>
</dbReference>
<dbReference type="HOGENOM" id="CLU_029649_0_0_1"/>
<dbReference type="STRING" id="1051891.A0A0C3QWC7"/>
<evidence type="ECO:0000256" key="6">
    <source>
        <dbReference type="SAM" id="Phobius"/>
    </source>
</evidence>
<evidence type="ECO:0000313" key="7">
    <source>
        <dbReference type="EMBL" id="KIO33149.1"/>
    </source>
</evidence>
<feature type="region of interest" description="Disordered" evidence="5">
    <location>
        <begin position="366"/>
        <end position="410"/>
    </location>
</feature>
<feature type="compositionally biased region" description="Low complexity" evidence="5">
    <location>
        <begin position="498"/>
        <end position="515"/>
    </location>
</feature>
<feature type="region of interest" description="Disordered" evidence="5">
    <location>
        <begin position="217"/>
        <end position="295"/>
    </location>
</feature>
<keyword evidence="4 6" id="KW-0472">Membrane</keyword>
<evidence type="ECO:0000256" key="3">
    <source>
        <dbReference type="ARBA" id="ARBA00022989"/>
    </source>
</evidence>
<feature type="compositionally biased region" description="Low complexity" evidence="5">
    <location>
        <begin position="117"/>
        <end position="138"/>
    </location>
</feature>
<evidence type="ECO:0000256" key="1">
    <source>
        <dbReference type="ARBA" id="ARBA00004167"/>
    </source>
</evidence>
<feature type="region of interest" description="Disordered" evidence="5">
    <location>
        <begin position="423"/>
        <end position="562"/>
    </location>
</feature>
<feature type="region of interest" description="Disordered" evidence="5">
    <location>
        <begin position="111"/>
        <end position="169"/>
    </location>
</feature>
<feature type="compositionally biased region" description="Gly residues" evidence="5">
    <location>
        <begin position="264"/>
        <end position="294"/>
    </location>
</feature>
<feature type="compositionally biased region" description="Polar residues" evidence="5">
    <location>
        <begin position="454"/>
        <end position="476"/>
    </location>
</feature>
<dbReference type="InterPro" id="IPR051694">
    <property type="entry name" value="Immunoregulatory_rcpt-like"/>
</dbReference>
<sequence>MAACVTTPRQTVFSTPVNVQTITNTITRTVTNPGSTVTQTVYYTQCIDEPVIISRFRRLKRQVECPNGTTVSTSYIVSESAPETITSTDISYDYVTNRGDPVAVDTQYGTSCSDIVTTPSPSPRTTTTTPETSSTSTSIFVPSPTPQPSPISRSIASTSTSTSSSASATATQDNIVVGHKSTKTAAIAGGAVGAVLFLAAVAGAIWYFKFWKAGGAGKGGHHGHHGGEKDDIDGTAGGGGGASGAQHVPGHGHIAHNVAPHHLGGTGVETSGAGGGGGGAGGPAGTAPGGGGVGMDTSAVAGGGYGGTAPPTSGLEGQYVNALPHGASAPAHHAYPVIVPVGARRRESQGPQDMVNTVSTPWIDPAQQQQQQQSGYYYPQQGPQQPWQNADPYTSASPAQYPGSGPGWADQAYYTSQSGYSHNGAQYPADPRMSQGGYPVDPRASGAYYPTSAPGHTSPVNTASPNRTSVISSPSSVDHPRHSLLPYMNEYGAPQPGPSVASTPAPPTSTTDISADPFDKHAEASASAAAGPSDHELPPPSYDEAGASAQPFVPQDAKGRPQ</sequence>
<dbReference type="PANTHER" id="PTHR15549:SF26">
    <property type="entry name" value="AXIAL BUDDING PATTERN PROTEIN 2-RELATED"/>
    <property type="match status" value="1"/>
</dbReference>
<reference evidence="8" key="2">
    <citation type="submission" date="2015-01" db="EMBL/GenBank/DDBJ databases">
        <title>Evolutionary Origins and Diversification of the Mycorrhizal Mutualists.</title>
        <authorList>
            <consortium name="DOE Joint Genome Institute"/>
            <consortium name="Mycorrhizal Genomics Consortium"/>
            <person name="Kohler A."/>
            <person name="Kuo A."/>
            <person name="Nagy L.G."/>
            <person name="Floudas D."/>
            <person name="Copeland A."/>
            <person name="Barry K.W."/>
            <person name="Cichocki N."/>
            <person name="Veneault-Fourrey C."/>
            <person name="LaButti K."/>
            <person name="Lindquist E.A."/>
            <person name="Lipzen A."/>
            <person name="Lundell T."/>
            <person name="Morin E."/>
            <person name="Murat C."/>
            <person name="Riley R."/>
            <person name="Ohm R."/>
            <person name="Sun H."/>
            <person name="Tunlid A."/>
            <person name="Henrissat B."/>
            <person name="Grigoriev I.V."/>
            <person name="Hibbett D.S."/>
            <person name="Martin F."/>
        </authorList>
    </citation>
    <scope>NUCLEOTIDE SEQUENCE [LARGE SCALE GENOMIC DNA]</scope>
    <source>
        <strain evidence="8">MUT 4182</strain>
    </source>
</reference>
<dbReference type="OrthoDB" id="3263114at2759"/>